<gene>
    <name evidence="3" type="ordered locus">Tpen_1521</name>
</gene>
<feature type="transmembrane region" description="Helical" evidence="1">
    <location>
        <begin position="64"/>
        <end position="89"/>
    </location>
</feature>
<keyword evidence="1" id="KW-0472">Membrane</keyword>
<name>A1S0D8_THEPD</name>
<dbReference type="Pfam" id="PF02517">
    <property type="entry name" value="Rce1-like"/>
    <property type="match status" value="1"/>
</dbReference>
<feature type="transmembrane region" description="Helical" evidence="1">
    <location>
        <begin position="178"/>
        <end position="200"/>
    </location>
</feature>
<dbReference type="AlphaFoldDB" id="A1S0D8"/>
<evidence type="ECO:0000313" key="3">
    <source>
        <dbReference type="EMBL" id="ABL78918.1"/>
    </source>
</evidence>
<dbReference type="InterPro" id="IPR003675">
    <property type="entry name" value="Rce1/LyrA-like_dom"/>
</dbReference>
<dbReference type="EMBL" id="CP000505">
    <property type="protein sequence ID" value="ABL78918.1"/>
    <property type="molecule type" value="Genomic_DNA"/>
</dbReference>
<evidence type="ECO:0000313" key="4">
    <source>
        <dbReference type="Proteomes" id="UP000000641"/>
    </source>
</evidence>
<dbReference type="GO" id="GO:0004175">
    <property type="term" value="F:endopeptidase activity"/>
    <property type="evidence" value="ECO:0007669"/>
    <property type="project" value="UniProtKB-ARBA"/>
</dbReference>
<evidence type="ECO:0000259" key="2">
    <source>
        <dbReference type="Pfam" id="PF02517"/>
    </source>
</evidence>
<protein>
    <submittedName>
        <fullName evidence="3">Abortive infection protein</fullName>
    </submittedName>
</protein>
<dbReference type="KEGG" id="tpe:Tpen_1521"/>
<keyword evidence="4" id="KW-1185">Reference proteome</keyword>
<dbReference type="STRING" id="368408.Tpen_1521"/>
<reference evidence="4" key="1">
    <citation type="journal article" date="2008" name="J. Bacteriol.">
        <title>Genome sequence of Thermofilum pendens reveals an exceptional loss of biosynthetic pathways without genome reduction.</title>
        <authorList>
            <person name="Anderson I."/>
            <person name="Rodriguez J."/>
            <person name="Susanti D."/>
            <person name="Porat I."/>
            <person name="Reich C."/>
            <person name="Ulrich L.E."/>
            <person name="Elkins J.G."/>
            <person name="Mavromatis K."/>
            <person name="Lykidis A."/>
            <person name="Kim E."/>
            <person name="Thompson L.S."/>
            <person name="Nolan M."/>
            <person name="Land M."/>
            <person name="Copeland A."/>
            <person name="Lapidus A."/>
            <person name="Lucas S."/>
            <person name="Detter C."/>
            <person name="Zhulin I.B."/>
            <person name="Olsen G.J."/>
            <person name="Whitman W."/>
            <person name="Mukhopadhyay B."/>
            <person name="Bristow J."/>
            <person name="Kyrpides N."/>
        </authorList>
    </citation>
    <scope>NUCLEOTIDE SEQUENCE [LARGE SCALE GENOMIC DNA]</scope>
    <source>
        <strain evidence="4">DSM 2475 / Hrk 5</strain>
    </source>
</reference>
<dbReference type="EnsemblBacteria" id="ABL78918">
    <property type="protein sequence ID" value="ABL78918"/>
    <property type="gene ID" value="Tpen_1521"/>
</dbReference>
<keyword evidence="1" id="KW-0812">Transmembrane</keyword>
<feature type="domain" description="CAAX prenyl protease 2/Lysostaphin resistance protein A-like" evidence="2">
    <location>
        <begin position="106"/>
        <end position="190"/>
    </location>
</feature>
<proteinExistence type="predicted"/>
<dbReference type="HOGENOM" id="CLU_108881_1_0_2"/>
<dbReference type="GO" id="GO:0080120">
    <property type="term" value="P:CAAX-box protein maturation"/>
    <property type="evidence" value="ECO:0007669"/>
    <property type="project" value="UniProtKB-ARBA"/>
</dbReference>
<sequence length="201" mass="21685">MRAAYSYVYALLPALLWPLAFLAFREVFVQAMLGATLVLAISTVAFRRGALRLGAGAREVALGLLAAIPLYLVFVAGKHFLAALGYFYAVEQVYSMVRESARRDLLLATALCAIGASEEVYWRGGLLSFLVERFGSTRAALAVMVSYYTLVHVYTLNPALMLGALVVGAYTGLVATRLGLAAAVSTHVAWLYLVILLFPLG</sequence>
<dbReference type="Proteomes" id="UP000000641">
    <property type="component" value="Chromosome"/>
</dbReference>
<dbReference type="RefSeq" id="WP_011753183.1">
    <property type="nucleotide sequence ID" value="NC_008698.1"/>
</dbReference>
<evidence type="ECO:0000256" key="1">
    <source>
        <dbReference type="SAM" id="Phobius"/>
    </source>
</evidence>
<organism evidence="3 4">
    <name type="scientific">Thermofilum pendens (strain DSM 2475 / Hrk 5)</name>
    <dbReference type="NCBI Taxonomy" id="368408"/>
    <lineage>
        <taxon>Archaea</taxon>
        <taxon>Thermoproteota</taxon>
        <taxon>Thermoprotei</taxon>
        <taxon>Thermofilales</taxon>
        <taxon>Thermofilaceae</taxon>
        <taxon>Thermofilum</taxon>
    </lineage>
</organism>
<keyword evidence="1" id="KW-1133">Transmembrane helix</keyword>
<dbReference type="eggNOG" id="arCOG07466">
    <property type="taxonomic scope" value="Archaea"/>
</dbReference>
<accession>A1S0D8</accession>
<dbReference type="OrthoDB" id="27046at2157"/>
<dbReference type="GeneID" id="4600658"/>
<feature type="transmembrane region" description="Helical" evidence="1">
    <location>
        <begin position="144"/>
        <end position="166"/>
    </location>
</feature>